<reference evidence="1" key="1">
    <citation type="submission" date="2013-07" db="EMBL/GenBank/DDBJ databases">
        <title>Sub-species coevolution in mutualistic symbiosis.</title>
        <authorList>
            <person name="Murfin K."/>
            <person name="Klassen J."/>
            <person name="Lee M."/>
            <person name="Forst S."/>
            <person name="Stock P."/>
            <person name="Goodrich-Blair H."/>
        </authorList>
    </citation>
    <scope>NUCLEOTIDE SEQUENCE [LARGE SCALE GENOMIC DNA]</scope>
    <source>
        <strain evidence="1">Puntauvense</strain>
    </source>
</reference>
<evidence type="ECO:0000313" key="1">
    <source>
        <dbReference type="EMBL" id="CDG95276.1"/>
    </source>
</evidence>
<name>A0A077MZN4_XENBV</name>
<dbReference type="Proteomes" id="UP000028511">
    <property type="component" value="Unassembled WGS sequence"/>
</dbReference>
<proteinExistence type="predicted"/>
<dbReference type="EMBL" id="CBSW010000023">
    <property type="protein sequence ID" value="CDG95276.1"/>
    <property type="molecule type" value="Genomic_DNA"/>
</dbReference>
<accession>A0A077MZN4</accession>
<comment type="caution">
    <text evidence="1">The sequence shown here is derived from an EMBL/GenBank/DDBJ whole genome shotgun (WGS) entry which is preliminary data.</text>
</comment>
<evidence type="ECO:0000313" key="2">
    <source>
        <dbReference type="Proteomes" id="UP000028511"/>
    </source>
</evidence>
<dbReference type="AlphaFoldDB" id="A0A077MZN4"/>
<sequence>MPFLIIYLAYYALSSLVLTSRLPLLVLVEGEGRCPHEYVGYAS</sequence>
<protein>
    <submittedName>
        <fullName evidence="1">Uncharacterized protein</fullName>
    </submittedName>
</protein>
<organism evidence="1 2">
    <name type="scientific">Xenorhabdus bovienii str. puntauvense</name>
    <dbReference type="NCBI Taxonomy" id="1398201"/>
    <lineage>
        <taxon>Bacteria</taxon>
        <taxon>Pseudomonadati</taxon>
        <taxon>Pseudomonadota</taxon>
        <taxon>Gammaproteobacteria</taxon>
        <taxon>Enterobacterales</taxon>
        <taxon>Morganellaceae</taxon>
        <taxon>Xenorhabdus</taxon>
    </lineage>
</organism>
<dbReference type="HOGENOM" id="CLU_3241566_0_0_6"/>
<gene>
    <name evidence="1" type="ORF">XBP1_1190001</name>
</gene>